<dbReference type="Pfam" id="PF02585">
    <property type="entry name" value="PIG-L"/>
    <property type="match status" value="1"/>
</dbReference>
<dbReference type="Proteomes" id="UP000559182">
    <property type="component" value="Unassembled WGS sequence"/>
</dbReference>
<dbReference type="InterPro" id="IPR003737">
    <property type="entry name" value="GlcNAc_PI_deacetylase-related"/>
</dbReference>
<name>A0A839N8F0_9MICO</name>
<dbReference type="EMBL" id="JACHVQ010000001">
    <property type="protein sequence ID" value="MBB2891485.1"/>
    <property type="molecule type" value="Genomic_DNA"/>
</dbReference>
<dbReference type="Gene3D" id="3.10.129.10">
    <property type="entry name" value="Hotdog Thioesterase"/>
    <property type="match status" value="1"/>
</dbReference>
<dbReference type="PANTHER" id="PTHR12993">
    <property type="entry name" value="N-ACETYLGLUCOSAMINYL-PHOSPHATIDYLINOSITOL DE-N-ACETYLASE-RELATED"/>
    <property type="match status" value="1"/>
</dbReference>
<sequence length="419" mass="45683">MSTIVFFHAHPDDESSQTAGSMSRASDEGHRVVVVYATGGEHGEVPDDLAPGESLAARRRAEAEASARVTGTARVAWLGYHDSGMTGWEQNSDPESFHQAPLEDAAARLAAILDEEDADVLVGYDWHGSYGHPDHVKVHAVTYAAAERAARTPRVLEETMNRDAMRAQADAARAAGLDMNFDPDGPMDDGNPMGMPEAELHWAVDVSDYLDRIRAAMRSHRSQVSDIGMFMAMPPDVFAKSFGTEYFLERGRPDGMVHGWFLDASPIDRSAGRLLPAEDIPVMQEFDCGTLDVTEEAIIAYASAWDPQYFHVDPQLAATSDFGGLIASGLHTLSIYQKLAVEAVYNKYDVIAGRALREVRFLRPVRAGDGLSCSVTMLSVVPDGPGRCAVVIQGRLRNQLGKPVLEVEVDCLIRSRDRA</sequence>
<proteinExistence type="inferred from homology"/>
<accession>A0A839N8F0</accession>
<dbReference type="PANTHER" id="PTHR12993:SF26">
    <property type="entry name" value="1D-MYO-INOSITOL 2-ACETAMIDO-2-DEOXY-ALPHA-D-GLUCOPYRANOSIDE DEACETYLASE"/>
    <property type="match status" value="1"/>
</dbReference>
<evidence type="ECO:0000256" key="3">
    <source>
        <dbReference type="SAM" id="MobiDB-lite"/>
    </source>
</evidence>
<dbReference type="GO" id="GO:0016811">
    <property type="term" value="F:hydrolase activity, acting on carbon-nitrogen (but not peptide) bonds, in linear amides"/>
    <property type="evidence" value="ECO:0007669"/>
    <property type="project" value="TreeGrafter"/>
</dbReference>
<dbReference type="SUPFAM" id="SSF54637">
    <property type="entry name" value="Thioesterase/thiol ester dehydrase-isomerase"/>
    <property type="match status" value="1"/>
</dbReference>
<evidence type="ECO:0000256" key="2">
    <source>
        <dbReference type="ARBA" id="ARBA00022833"/>
    </source>
</evidence>
<dbReference type="Gene3D" id="3.40.50.10320">
    <property type="entry name" value="LmbE-like"/>
    <property type="match status" value="1"/>
</dbReference>
<keyword evidence="6" id="KW-1185">Reference proteome</keyword>
<reference evidence="5 6" key="1">
    <citation type="submission" date="2020-08" db="EMBL/GenBank/DDBJ databases">
        <title>Sequencing the genomes of 1000 actinobacteria strains.</title>
        <authorList>
            <person name="Klenk H.-P."/>
        </authorList>
    </citation>
    <scope>NUCLEOTIDE SEQUENCE [LARGE SCALE GENOMIC DNA]</scope>
    <source>
        <strain evidence="5 6">DSM 105369</strain>
    </source>
</reference>
<dbReference type="InterPro" id="IPR024078">
    <property type="entry name" value="LmbE-like_dom_sf"/>
</dbReference>
<feature type="domain" description="MaoC-like" evidence="4">
    <location>
        <begin position="290"/>
        <end position="376"/>
    </location>
</feature>
<dbReference type="GO" id="GO:0016137">
    <property type="term" value="P:glycoside metabolic process"/>
    <property type="evidence" value="ECO:0007669"/>
    <property type="project" value="UniProtKB-ARBA"/>
</dbReference>
<evidence type="ECO:0000259" key="4">
    <source>
        <dbReference type="Pfam" id="PF01575"/>
    </source>
</evidence>
<dbReference type="AlphaFoldDB" id="A0A839N8F0"/>
<evidence type="ECO:0000313" key="6">
    <source>
        <dbReference type="Proteomes" id="UP000559182"/>
    </source>
</evidence>
<dbReference type="Pfam" id="PF01575">
    <property type="entry name" value="MaoC_dehydratas"/>
    <property type="match status" value="1"/>
</dbReference>
<dbReference type="InterPro" id="IPR002539">
    <property type="entry name" value="MaoC-like_dom"/>
</dbReference>
<feature type="region of interest" description="Disordered" evidence="3">
    <location>
        <begin position="1"/>
        <end position="27"/>
    </location>
</feature>
<evidence type="ECO:0000313" key="5">
    <source>
        <dbReference type="EMBL" id="MBB2891485.1"/>
    </source>
</evidence>
<protein>
    <submittedName>
        <fullName evidence="5">LmbE family N-acetylglucosaminyl deacetylase/acyl dehydratase</fullName>
    </submittedName>
</protein>
<dbReference type="SUPFAM" id="SSF102588">
    <property type="entry name" value="LmbE-like"/>
    <property type="match status" value="1"/>
</dbReference>
<comment type="caution">
    <text evidence="5">The sequence shown here is derived from an EMBL/GenBank/DDBJ whole genome shotgun (WGS) entry which is preliminary data.</text>
</comment>
<comment type="similarity">
    <text evidence="1">Belongs to the enoyl-CoA hydratase/isomerase family.</text>
</comment>
<dbReference type="InterPro" id="IPR029069">
    <property type="entry name" value="HotDog_dom_sf"/>
</dbReference>
<keyword evidence="2" id="KW-0862">Zinc</keyword>
<evidence type="ECO:0000256" key="1">
    <source>
        <dbReference type="ARBA" id="ARBA00005254"/>
    </source>
</evidence>
<dbReference type="RefSeq" id="WP_183319748.1">
    <property type="nucleotide sequence ID" value="NZ_JACHVQ010000001.1"/>
</dbReference>
<organism evidence="5 6">
    <name type="scientific">Flexivirga oryzae</name>
    <dbReference type="NCBI Taxonomy" id="1794944"/>
    <lineage>
        <taxon>Bacteria</taxon>
        <taxon>Bacillati</taxon>
        <taxon>Actinomycetota</taxon>
        <taxon>Actinomycetes</taxon>
        <taxon>Micrococcales</taxon>
        <taxon>Dermacoccaceae</taxon>
        <taxon>Flexivirga</taxon>
    </lineage>
</organism>
<gene>
    <name evidence="5" type="ORF">FHU39_001469</name>
</gene>